<evidence type="ECO:0000256" key="1">
    <source>
        <dbReference type="RuleBase" id="RU003694"/>
    </source>
</evidence>
<dbReference type="InterPro" id="IPR014043">
    <property type="entry name" value="Acyl_transferase_dom"/>
</dbReference>
<dbReference type="Pfam" id="PF07977">
    <property type="entry name" value="FabA"/>
    <property type="match status" value="2"/>
</dbReference>
<dbReference type="SMART" id="SM00825">
    <property type="entry name" value="PKS_KS"/>
    <property type="match status" value="1"/>
</dbReference>
<feature type="domain" description="Ketosynthase family 3 (KS3)" evidence="3">
    <location>
        <begin position="2"/>
        <end position="426"/>
    </location>
</feature>
<keyword evidence="1" id="KW-0808">Transferase</keyword>
<dbReference type="RefSeq" id="WP_051629163.1">
    <property type="nucleotide sequence ID" value="NZ_CP083439.1"/>
</dbReference>
<dbReference type="InterPro" id="IPR016039">
    <property type="entry name" value="Thiolase-like"/>
</dbReference>
<reference evidence="5" key="1">
    <citation type="submission" date="2024-08" db="EMBL/GenBank/DDBJ databases">
        <title>Description of the novel species Clavibacter lycopersicum isolated from tomato seeds.</title>
        <authorList>
            <person name="Arizala E.D."/>
            <person name="Dobhal S."/>
            <person name="Alvarez A."/>
            <person name="Arif M."/>
        </authorList>
    </citation>
    <scope>NUCLEOTIDE SEQUENCE [LARGE SCALE GENOMIC DNA]</scope>
    <source>
        <strain evidence="5">A6099</strain>
    </source>
</reference>
<dbReference type="Gene3D" id="3.40.366.10">
    <property type="entry name" value="Malonyl-Coenzyme A Acyl Carrier Protein, domain 2"/>
    <property type="match status" value="1"/>
</dbReference>
<dbReference type="SUPFAM" id="SSF52151">
    <property type="entry name" value="FabD/lysophospholipase-like"/>
    <property type="match status" value="1"/>
</dbReference>
<dbReference type="InterPro" id="IPR014031">
    <property type="entry name" value="Ketoacyl_synth_C"/>
</dbReference>
<dbReference type="SMART" id="SM00827">
    <property type="entry name" value="PKS_AT"/>
    <property type="match status" value="1"/>
</dbReference>
<dbReference type="Proteomes" id="UP001649473">
    <property type="component" value="Chromosome"/>
</dbReference>
<dbReference type="InterPro" id="IPR020841">
    <property type="entry name" value="PKS_Beta-ketoAc_synthase_dom"/>
</dbReference>
<dbReference type="Gene3D" id="3.40.47.10">
    <property type="match status" value="3"/>
</dbReference>
<feature type="compositionally biased region" description="Pro residues" evidence="2">
    <location>
        <begin position="1349"/>
        <end position="1361"/>
    </location>
</feature>
<dbReference type="SUPFAM" id="SSF53901">
    <property type="entry name" value="Thiolase-like"/>
    <property type="match status" value="3"/>
</dbReference>
<dbReference type="PANTHER" id="PTHR43074">
    <property type="entry name" value="OMEGA-3 POLYUNSATURATED FATTY ACID SYNTHASE PFAB-RELATED"/>
    <property type="match status" value="1"/>
</dbReference>
<dbReference type="SUPFAM" id="SSF54637">
    <property type="entry name" value="Thioesterase/thiol ester dehydrase-isomerase"/>
    <property type="match status" value="4"/>
</dbReference>
<evidence type="ECO:0000256" key="2">
    <source>
        <dbReference type="SAM" id="MobiDB-lite"/>
    </source>
</evidence>
<evidence type="ECO:0000313" key="5">
    <source>
        <dbReference type="Proteomes" id="UP001649473"/>
    </source>
</evidence>
<dbReference type="CDD" id="cd00833">
    <property type="entry name" value="PKS"/>
    <property type="match status" value="1"/>
</dbReference>
<dbReference type="InterPro" id="IPR016035">
    <property type="entry name" value="Acyl_Trfase/lysoPLipase"/>
</dbReference>
<feature type="region of interest" description="Disordered" evidence="2">
    <location>
        <begin position="1436"/>
        <end position="1467"/>
    </location>
</feature>
<sequence length="2281" mass="240608">MSTRIAVVAMDCLLPGAVGVDAFAELLTDGRDARGADDPRLPRADSAAGSAFASRRGGFLDADDRARARAESGLGPDADDARCWATFVVRRALAGVGGSTPDRSRTGLVLGCYTFPTERSAAVSLPLIEEEVRAGIRDAGLATVPGTVPTSADPGHVDAAGSVADAVADAAGLGGRRLVLDAACASGLYAVRLACDALALGTADTVVAGAVCAPDLPLLHLSFSDLGAYGRGASAPFRADSTGILTGEGAAVVVLRRLDDALRDGDEVLAVIEGSALVNDGAGQHPLVPGQAGQRTCYDLAYADAGLAPTDVDYIECHATGTPVGDRTELASLTAAFGERMPLLGSVKGNIGHLLTAAGITSLIKVVLAMRSGTIPPTVGGATDAPFLHPRVVGAPTPWPATDGPRRAAVSAFGFGGANAHLVVSHDPAGERAAGAAEATADDAARPTGSGRLPAVAVTGVGAYVGAGARVADLAHAEGSGDIAALAGADTVPRLHGTPADGRALGPIALDPIGDRIPPRDIPHLNPAPLAVARAVGDAFADADRIEGTAEGAARRFGSRTAVVVALDLDARAHERLAHLRADELLARILDADEDDVDPATVRTVRDALHSPLSATEVMSYIGSITASRISSTWNLTGPSFTVSGGPLGVIRAVEAAQLLLADPTIEAVVVAGVDLAVTAERALLPGASARPLDAATAFVLRRPEDAEDAYALVDVPAAGEGPGADPAPQAVDVHAPTAAERAALVADVLDAHPGATGIAVTSTRETWGDAANAAAGLMLLRTVLGIHARVTPATLADLDLPADLRLRLDAASSGEAVPGTPWLARRDAPRSGLIRVLGHDGATAALRVVEPPRRRQVDPGAAWRAGGGRRLVRLDAATREDLARALGRLADGVAPEDLPATPGGPERLVLVCRDRATLPREAARARDAIASLTPGARWAAPGGSRYATVDPADPPRIGYAFPGAFTAYPRFGADLLRMLPRAMDAFDAIVAESSEEVRLGRLHPWRHEAASPAELMRYEEELQRDVPFMLGVGTTFAMVYADLLTGLTGTPPTSTVGYSLGASSMLFATRRWDRHRRALRRIIASPVFQDELAGELLTVRRAFGMDASTPLSEVWRAVVVLAPADEVAARVAGSPRLHVTHVNTPGEVVVAGPAADVHALVHESGFRTAPSPVVSPLHSPLAEEWADELVALHRFPLGEGTDALLLDSVDGRPIPPTADEEELARSIARSVIEPVDFPRLVEAIAEHADLVLEAGPGGTCARWITDTAVPGLRALAPDHRGAPFGSTWPAFLAELITQGVDVEIDAFGLDPVPAPPTGPLVGRTTSIRRDVAAAFARGRAPQQEAAPEPVPSPTPEPAVAPEPARLSWDPRAAALGPWWRPGTAAPAVPTGPRGEIADLVLHGRQQLVRQVIRAHRDTLRFQHAMLVEAARALPEDPRGRPAVAPSAAAPDPAPATAPAAATASDPATPTAIWDEQDLLEFATGDIARVFGPDYAEIDGFATRVRLPAPPYHFVSRVVDVQGERGRFERSTITTEYDVPLDAWYLVDDGVPAAVTIEAGQGDLLLVSWLGIDAENRGLRTYRLLDSTLVFHGDLPRAGQTLRYEITIERFIRNGPTTLFYFGYRCYADGVLILELTRATAGFFSRQELEAPLGILPEPAGPEVPATGPDRPWRKPVEQTDHHELDAADLARLAAGDVAGVFGPRHGQPAGTNPGLRLPTAQLRMIDRLEIDPEGGTHRLGKVTAHLDLDPDGWYFRCHFTDDPVLAGSLVAEGAVQALQVLLLHEGFHLVLPDARFQTIPGIHTDVAVRGQIVPGDARLRYELDIRELTLLPRPTVIADVLVFRDDQPVVRMRDFGVQIREKEGSPYRPGTGGRSPFLGRLSSRGVPTVVNELQLAHAARGDLGTAMGPEFDVYGDRRAPHIPNRDFQFVDRIESVTGERGRLAPGMVMVSEYDAHADSWYYRENPAGIMPHAVILESSLQAAILLGYYQGATLDQPTVEFAIRNLDGSAELTGPFPALGSTIRQTTTLLFSSAVEGNVLQKFRYELAGPDGVFYRGESIFGYFSEQALASQTGLDAGARTVPRSLAAGSDAPDLVLDAAALDARHRQRPDRLALPGGRLALLDEVRIHLDQGPAGLGSVWGRRDVTPDDWYFTRHFHRDPVQPGSLGIESMLQALQVLAVEKGLVDGFRDPRIELAQGVSTTWSYRGQVATTDTDCQVEVDITRVDREPGAVTVVADSSLWKGDLRIYAVTGLAIRIHDGTTDTHGIPPHRPHPRGDEP</sequence>
<dbReference type="InterPro" id="IPR029069">
    <property type="entry name" value="HotDog_dom_sf"/>
</dbReference>
<accession>A0ABY3TDS7</accession>
<protein>
    <recommendedName>
        <fullName evidence="3">Ketosynthase family 3 (KS3) domain-containing protein</fullName>
    </recommendedName>
</protein>
<dbReference type="InterPro" id="IPR052568">
    <property type="entry name" value="PKS-FAS_Synthase"/>
</dbReference>
<dbReference type="InterPro" id="IPR013114">
    <property type="entry name" value="FabA_FabZ"/>
</dbReference>
<evidence type="ECO:0000313" key="4">
    <source>
        <dbReference type="EMBL" id="UKF25307.1"/>
    </source>
</evidence>
<name>A0ABY3TDS7_9MICO</name>
<dbReference type="Gene3D" id="3.10.129.10">
    <property type="entry name" value="Hotdog Thioesterase"/>
    <property type="match status" value="4"/>
</dbReference>
<feature type="region of interest" description="Disordered" evidence="2">
    <location>
        <begin position="1338"/>
        <end position="1364"/>
    </location>
</feature>
<feature type="region of interest" description="Disordered" evidence="2">
    <location>
        <begin position="2261"/>
        <end position="2281"/>
    </location>
</feature>
<proteinExistence type="inferred from homology"/>
<dbReference type="InterPro" id="IPR001227">
    <property type="entry name" value="Ac_transferase_dom_sf"/>
</dbReference>
<comment type="similarity">
    <text evidence="1">Belongs to the thiolase-like superfamily. Beta-ketoacyl-ACP synthases family.</text>
</comment>
<gene>
    <name evidence="4" type="ORF">KYT88_01015</name>
</gene>
<dbReference type="InterPro" id="IPR014030">
    <property type="entry name" value="Ketoacyl_synth_N"/>
</dbReference>
<dbReference type="PROSITE" id="PS52004">
    <property type="entry name" value="KS3_2"/>
    <property type="match status" value="1"/>
</dbReference>
<organism evidence="4 5">
    <name type="scientific">Clavibacter seminis</name>
    <dbReference type="NCBI Taxonomy" id="2860285"/>
    <lineage>
        <taxon>Bacteria</taxon>
        <taxon>Bacillati</taxon>
        <taxon>Actinomycetota</taxon>
        <taxon>Actinomycetes</taxon>
        <taxon>Micrococcales</taxon>
        <taxon>Microbacteriaceae</taxon>
        <taxon>Clavibacter</taxon>
    </lineage>
</organism>
<dbReference type="Pfam" id="PF00109">
    <property type="entry name" value="ketoacyl-synt"/>
    <property type="match status" value="2"/>
</dbReference>
<dbReference type="PANTHER" id="PTHR43074:SF1">
    <property type="entry name" value="BETA-KETOACYL SYNTHASE FAMILY PROTEIN-RELATED"/>
    <property type="match status" value="1"/>
</dbReference>
<dbReference type="Pfam" id="PF02801">
    <property type="entry name" value="Ketoacyl-synt_C"/>
    <property type="match status" value="1"/>
</dbReference>
<evidence type="ECO:0000259" key="3">
    <source>
        <dbReference type="PROSITE" id="PS52004"/>
    </source>
</evidence>
<dbReference type="EMBL" id="CP083439">
    <property type="protein sequence ID" value="UKF25307.1"/>
    <property type="molecule type" value="Genomic_DNA"/>
</dbReference>
<feature type="compositionally biased region" description="Low complexity" evidence="2">
    <location>
        <begin position="1442"/>
        <end position="1467"/>
    </location>
</feature>
<keyword evidence="5" id="KW-1185">Reference proteome</keyword>
<dbReference type="Gene3D" id="3.30.70.250">
    <property type="entry name" value="Malonyl-CoA ACP transacylase, ACP-binding"/>
    <property type="match status" value="1"/>
</dbReference>